<keyword evidence="1" id="KW-0472">Membrane</keyword>
<gene>
    <name evidence="3" type="ORF">SFRICE_027947</name>
</gene>
<feature type="domain" description="EGF-like" evidence="2">
    <location>
        <begin position="140"/>
        <end position="172"/>
    </location>
</feature>
<feature type="domain" description="EGF-like" evidence="2">
    <location>
        <begin position="107"/>
        <end position="138"/>
    </location>
</feature>
<name>A0A2H1WWQ2_SPOFR</name>
<organism evidence="3">
    <name type="scientific">Spodoptera frugiperda</name>
    <name type="common">Fall armyworm</name>
    <dbReference type="NCBI Taxonomy" id="7108"/>
    <lineage>
        <taxon>Eukaryota</taxon>
        <taxon>Metazoa</taxon>
        <taxon>Ecdysozoa</taxon>
        <taxon>Arthropoda</taxon>
        <taxon>Hexapoda</taxon>
        <taxon>Insecta</taxon>
        <taxon>Pterygota</taxon>
        <taxon>Neoptera</taxon>
        <taxon>Endopterygota</taxon>
        <taxon>Lepidoptera</taxon>
        <taxon>Glossata</taxon>
        <taxon>Ditrysia</taxon>
        <taxon>Noctuoidea</taxon>
        <taxon>Noctuidae</taxon>
        <taxon>Amphipyrinae</taxon>
        <taxon>Spodoptera</taxon>
    </lineage>
</organism>
<sequence length="249" mass="26423">MPHCRDGCPHGICISPETCICNPGWKMTQTNTTLDKTCEPECSPPCVNGSCTAPGRCECYFGHEKTEKKNVCRPRCSNGCKNGVCAGPDTCVCGAGWEASNGTCQPVCSQPCVHGACVGPDTCACLAGYEAGDNNTCEPRCAAGCSHGVCVSPDNCVCDAGWRRSNNNVTCERDLNGQTKLESNGVTITVIVLSSIGLIVMIAACSGTIIILVRRSRQRKHYKDVAVSIPVQEITPKAHNIFEDSDNVT</sequence>
<dbReference type="SMART" id="SM00181">
    <property type="entry name" value="EGF"/>
    <property type="match status" value="5"/>
</dbReference>
<keyword evidence="1" id="KW-0812">Transmembrane</keyword>
<dbReference type="InterPro" id="IPR003341">
    <property type="entry name" value="Cys_rich_tripleX"/>
</dbReference>
<feature type="domain" description="EGF-like" evidence="2">
    <location>
        <begin position="3"/>
        <end position="39"/>
    </location>
</feature>
<proteinExistence type="predicted"/>
<reference evidence="3" key="1">
    <citation type="submission" date="2016-07" db="EMBL/GenBank/DDBJ databases">
        <authorList>
            <person name="Bretaudeau A."/>
        </authorList>
    </citation>
    <scope>NUCLEOTIDE SEQUENCE</scope>
    <source>
        <strain evidence="3">Rice</strain>
        <tissue evidence="3">Whole body</tissue>
    </source>
</reference>
<feature type="domain" description="EGF-like" evidence="2">
    <location>
        <begin position="75"/>
        <end position="105"/>
    </location>
</feature>
<dbReference type="AlphaFoldDB" id="A0A2H1WWQ2"/>
<dbReference type="EMBL" id="ODYU01011625">
    <property type="protein sequence ID" value="SOQ57488.1"/>
    <property type="molecule type" value="Genomic_DNA"/>
</dbReference>
<accession>A0A2H1WWQ2</accession>
<protein>
    <submittedName>
        <fullName evidence="3">SFRICE_027947</fullName>
    </submittedName>
</protein>
<feature type="transmembrane region" description="Helical" evidence="1">
    <location>
        <begin position="188"/>
        <end position="213"/>
    </location>
</feature>
<feature type="domain" description="EGF-like" evidence="2">
    <location>
        <begin position="41"/>
        <end position="73"/>
    </location>
</feature>
<dbReference type="SUPFAM" id="SSF57184">
    <property type="entry name" value="Growth factor receptor domain"/>
    <property type="match status" value="1"/>
</dbReference>
<dbReference type="PANTHER" id="PTHR24047">
    <property type="entry name" value="FI01909P-RELATED"/>
    <property type="match status" value="1"/>
</dbReference>
<dbReference type="InterPro" id="IPR053255">
    <property type="entry name" value="EGF-like_domain"/>
</dbReference>
<evidence type="ECO:0000313" key="3">
    <source>
        <dbReference type="EMBL" id="SOQ57488.1"/>
    </source>
</evidence>
<evidence type="ECO:0000259" key="2">
    <source>
        <dbReference type="SMART" id="SM00181"/>
    </source>
</evidence>
<dbReference type="InterPro" id="IPR000742">
    <property type="entry name" value="EGF"/>
</dbReference>
<dbReference type="InterPro" id="IPR009030">
    <property type="entry name" value="Growth_fac_rcpt_cys_sf"/>
</dbReference>
<dbReference type="Gene3D" id="2.10.25.10">
    <property type="entry name" value="Laminin"/>
    <property type="match status" value="5"/>
</dbReference>
<keyword evidence="1" id="KW-1133">Transmembrane helix</keyword>
<dbReference type="PANTHER" id="PTHR24047:SF29">
    <property type="entry name" value="EATER-RELATED"/>
    <property type="match status" value="1"/>
</dbReference>
<dbReference type="Pfam" id="PF02363">
    <property type="entry name" value="C_tripleX"/>
    <property type="match status" value="5"/>
</dbReference>
<evidence type="ECO:0000256" key="1">
    <source>
        <dbReference type="SAM" id="Phobius"/>
    </source>
</evidence>